<dbReference type="GO" id="GO:0005886">
    <property type="term" value="C:plasma membrane"/>
    <property type="evidence" value="ECO:0007669"/>
    <property type="project" value="TreeGrafter"/>
</dbReference>
<dbReference type="EMBL" id="FQTV01000008">
    <property type="protein sequence ID" value="SHF40858.1"/>
    <property type="molecule type" value="Genomic_DNA"/>
</dbReference>
<protein>
    <submittedName>
        <fullName evidence="3">Uncharacterized protein involved in exopolysaccharide biosynthesis</fullName>
    </submittedName>
</protein>
<organism evidence="3 4">
    <name type="scientific">Bacteroides luti</name>
    <dbReference type="NCBI Taxonomy" id="1297750"/>
    <lineage>
        <taxon>Bacteria</taxon>
        <taxon>Pseudomonadati</taxon>
        <taxon>Bacteroidota</taxon>
        <taxon>Bacteroidia</taxon>
        <taxon>Bacteroidales</taxon>
        <taxon>Bacteroidaceae</taxon>
        <taxon>Bacteroides</taxon>
    </lineage>
</organism>
<dbReference type="AlphaFoldDB" id="A0A1M5BEJ3"/>
<evidence type="ECO:0000313" key="4">
    <source>
        <dbReference type="Proteomes" id="UP000184509"/>
    </source>
</evidence>
<accession>A0A1M5BEJ3</accession>
<feature type="coiled-coil region" evidence="1">
    <location>
        <begin position="217"/>
        <end position="244"/>
    </location>
</feature>
<dbReference type="PANTHER" id="PTHR32309:SF13">
    <property type="entry name" value="FERRIC ENTEROBACTIN TRANSPORT PROTEIN FEPE"/>
    <property type="match status" value="1"/>
</dbReference>
<sequence>MEYLLYLSRFIYRLRWWLITVPVILTLLTIYSTKHLGRTYDATTTVYTGIISGYTVETTTGAGINLTQQSTTLDNILTLITSQSTLKKVSLRLYAQNMIYGDPNHDNTHIQSSTYKALFSITPKEVLKLIDKKDEKKTIANLEAYSKPDPKNFIYGLFYWNHPDYCYSALSNKIKVNRIAGSDMIEIGYSNGDPGIAYNTLKILNDEFIDQYQQLRFGETNNVIKFFEEELARLKKKLETSEDSLTAYSLSKRIINYGEQTKQVAGQNTAYEEKCEGFLLEYNTAKTLINELEKRMDSHTKSLRNNSEFISRMQRITDLTSKITDIETFNNESSLEDQNLSSYKKQLKKAENDFSKFAEKYSDQKYTKEKIAPEEILQQWFEQMLNLEKADAKLKLMESRKGLIDDKYIFFSPIGNTLKRMDRDIGFTESNYMSMLNSLNAARLRQKNLQMTSATLRVINPPVYPLAAEATNRKSIVMAIFFGSIIAILGFSLIIEILDRTLRDKIRSERLTSSKVIGAFPSNSIIRLRNFSKVRNKIATQFICNTLLGYLPNDGKRIINLISTESRDGKSFIGNQMEEYWTSIGLNVKHVSWNKDFSKDSRDFLLAESVNDLCKSIDDTDILIVEYPPLKECLTPERLINEAALNLVIAKANKTWKLTDQILLNELKRLAKPTSPILVYLNNAEKDVVENFTGLLPPYNRFRKFIYKLSQLGLTASE</sequence>
<name>A0A1M5BEJ3_9BACE</name>
<keyword evidence="1" id="KW-0175">Coiled coil</keyword>
<feature type="transmembrane region" description="Helical" evidence="2">
    <location>
        <begin position="476"/>
        <end position="498"/>
    </location>
</feature>
<dbReference type="STRING" id="1297750.SAMN05444405_10885"/>
<proteinExistence type="predicted"/>
<dbReference type="GO" id="GO:0004713">
    <property type="term" value="F:protein tyrosine kinase activity"/>
    <property type="evidence" value="ECO:0007669"/>
    <property type="project" value="TreeGrafter"/>
</dbReference>
<reference evidence="3 4" key="1">
    <citation type="submission" date="2016-11" db="EMBL/GenBank/DDBJ databases">
        <authorList>
            <person name="Jaros S."/>
            <person name="Januszkiewicz K."/>
            <person name="Wedrychowicz H."/>
        </authorList>
    </citation>
    <scope>NUCLEOTIDE SEQUENCE [LARGE SCALE GENOMIC DNA]</scope>
    <source>
        <strain evidence="3 4">DSM 26991</strain>
    </source>
</reference>
<evidence type="ECO:0000256" key="1">
    <source>
        <dbReference type="SAM" id="Coils"/>
    </source>
</evidence>
<evidence type="ECO:0000256" key="2">
    <source>
        <dbReference type="SAM" id="Phobius"/>
    </source>
</evidence>
<keyword evidence="4" id="KW-1185">Reference proteome</keyword>
<gene>
    <name evidence="3" type="ORF">SAMN05444405_10885</name>
</gene>
<dbReference type="OrthoDB" id="781284at2"/>
<feature type="transmembrane region" description="Helical" evidence="2">
    <location>
        <begin position="12"/>
        <end position="31"/>
    </location>
</feature>
<dbReference type="Proteomes" id="UP000184509">
    <property type="component" value="Unassembled WGS sequence"/>
</dbReference>
<dbReference type="PANTHER" id="PTHR32309">
    <property type="entry name" value="TYROSINE-PROTEIN KINASE"/>
    <property type="match status" value="1"/>
</dbReference>
<evidence type="ECO:0000313" key="3">
    <source>
        <dbReference type="EMBL" id="SHF40858.1"/>
    </source>
</evidence>
<keyword evidence="2" id="KW-0812">Transmembrane</keyword>
<keyword evidence="2" id="KW-1133">Transmembrane helix</keyword>
<keyword evidence="2" id="KW-0472">Membrane</keyword>
<dbReference type="RefSeq" id="WP_073401364.1">
    <property type="nucleotide sequence ID" value="NZ_FQTV01000008.1"/>
</dbReference>
<dbReference type="InterPro" id="IPR050445">
    <property type="entry name" value="Bact_polysacc_biosynth/exp"/>
</dbReference>